<dbReference type="Proteomes" id="UP000649617">
    <property type="component" value="Unassembled WGS sequence"/>
</dbReference>
<dbReference type="EMBL" id="CAJNIZ010021213">
    <property type="protein sequence ID" value="CAE7449580.1"/>
    <property type="molecule type" value="Genomic_DNA"/>
</dbReference>
<reference evidence="1" key="1">
    <citation type="submission" date="2021-02" db="EMBL/GenBank/DDBJ databases">
        <authorList>
            <person name="Dougan E. K."/>
            <person name="Rhodes N."/>
            <person name="Thang M."/>
            <person name="Chan C."/>
        </authorList>
    </citation>
    <scope>NUCLEOTIDE SEQUENCE</scope>
</reference>
<protein>
    <submittedName>
        <fullName evidence="1">Uncharacterized protein</fullName>
    </submittedName>
</protein>
<sequence length="786" mass="86047">KECDLDAWIKSLLVTESNPVAAEDSWNVRPVAGMIRRLWLDACGQSSSGVGVEAKQQSTPASLSLLPLSGSGQRLDAAERDKLRKMFEGNYPRTVINGATLPCLGFLSCVKAQCSARAWEWIPWKKGLSEGDSLAVKSRKGKSGDLLEIMSQAAGLGQDEWDLDLSNAPLRVTSILTVRAHAYCMCGVGHLSSWMQYVQKFVSHYTKPAGDGFRMPTAIEAEMADREVVGEVFRMVYDGVSMDRALLSVVKDDLLRIHLFCKPKPFKQRKGNQGRSNLAVGGVASAAFSCVPPVSLRDADAAGVDDCCCLDESVVDEVETGIVKPIVPSGVWDERAVDAAGDDCELRVFDAPWRSASEDVEFTKSLIMKDVEAGFAFILPGGEDEARARWGDHVAAGKLRVVRAPGRKPRLIGDGSVSGANGASCIPEKMRLPDLEGVQRFLSEADCAEAWWLFSFDVQGAHKLVRVREDEQGFSIFVLLEESVHGHELVWIGWRFNAVAGAAFLPYEKASKIVKGLRKLCDKGVEIDRQELEKVIGLLVWFCDGAFWLSPWLSCFYRILCKPRVVTRRILACQFLDVISSLTDEVRTSCKFSDCDVGKGWKLHSVNNVEIKGLSCRALQMPRVKRGCVSAVFFDYNAQKTKTSSDSAHAARLFCNAVESSVSIPLCIRYANDGVAAADAFADSDVARIGGWWLPQTGGSIAAGDAFWFSVVLPRSSWPRCLRVAGSESLQRCIAAFEAIAQPCLLLLRHDRGHSESGGFMLRFSQLCDNAGGVAVLKRRPTLRLG</sequence>
<organism evidence="1 2">
    <name type="scientific">Symbiodinium pilosum</name>
    <name type="common">Dinoflagellate</name>
    <dbReference type="NCBI Taxonomy" id="2952"/>
    <lineage>
        <taxon>Eukaryota</taxon>
        <taxon>Sar</taxon>
        <taxon>Alveolata</taxon>
        <taxon>Dinophyceae</taxon>
        <taxon>Suessiales</taxon>
        <taxon>Symbiodiniaceae</taxon>
        <taxon>Symbiodinium</taxon>
    </lineage>
</organism>
<name>A0A812RR64_SYMPI</name>
<evidence type="ECO:0000313" key="2">
    <source>
        <dbReference type="Proteomes" id="UP000649617"/>
    </source>
</evidence>
<keyword evidence="2" id="KW-1185">Reference proteome</keyword>
<accession>A0A812RR64</accession>
<comment type="caution">
    <text evidence="1">The sequence shown here is derived from an EMBL/GenBank/DDBJ whole genome shotgun (WGS) entry which is preliminary data.</text>
</comment>
<dbReference type="AlphaFoldDB" id="A0A812RR64"/>
<dbReference type="OrthoDB" id="407035at2759"/>
<evidence type="ECO:0000313" key="1">
    <source>
        <dbReference type="EMBL" id="CAE7449580.1"/>
    </source>
</evidence>
<feature type="non-terminal residue" evidence="1">
    <location>
        <position position="1"/>
    </location>
</feature>
<proteinExistence type="predicted"/>
<gene>
    <name evidence="1" type="ORF">SPIL2461_LOCUS10995</name>
</gene>